<reference evidence="1 2" key="1">
    <citation type="journal article" date="2018" name="Sci. Rep.">
        <title>Rhizobium tumorigenes sp. nov., a novel plant tumorigenic bacterium isolated from cane gall tumors on thornless blackberry.</title>
        <authorList>
            <person name="Kuzmanovi N."/>
            <person name="Smalla K."/>
            <person name="Gronow S."/>
            <person name="PuBawska J."/>
        </authorList>
    </citation>
    <scope>NUCLEOTIDE SEQUENCE [LARGE SCALE GENOMIC DNA]</scope>
    <source>
        <strain evidence="1 2">CCBAU 85046</strain>
    </source>
</reference>
<keyword evidence="2" id="KW-1185">Reference proteome</keyword>
<dbReference type="EMBL" id="PCDP01000003">
    <property type="protein sequence ID" value="PZM16245.1"/>
    <property type="molecule type" value="Genomic_DNA"/>
</dbReference>
<dbReference type="AlphaFoldDB" id="A0A2W4D1R6"/>
<organism evidence="1 2">
    <name type="scientific">Rhizobium tubonense</name>
    <dbReference type="NCBI Taxonomy" id="484088"/>
    <lineage>
        <taxon>Bacteria</taxon>
        <taxon>Pseudomonadati</taxon>
        <taxon>Pseudomonadota</taxon>
        <taxon>Alphaproteobacteria</taxon>
        <taxon>Hyphomicrobiales</taxon>
        <taxon>Rhizobiaceae</taxon>
        <taxon>Rhizobium/Agrobacterium group</taxon>
        <taxon>Rhizobium</taxon>
    </lineage>
</organism>
<name>A0A2W4D1R6_9HYPH</name>
<protein>
    <submittedName>
        <fullName evidence="1">Uncharacterized protein</fullName>
    </submittedName>
</protein>
<sequence length="95" mass="10873">MPKFRAVPISAEIIAFAKPCIARAVNEARRLGRPQAFIDQADERGALVKKRCCYTIKGFIARHIGLVWAEYNKGNDFEALEYSIRDPARRPIRRL</sequence>
<proteinExistence type="predicted"/>
<evidence type="ECO:0000313" key="2">
    <source>
        <dbReference type="Proteomes" id="UP000248925"/>
    </source>
</evidence>
<dbReference type="RefSeq" id="WP_111158849.1">
    <property type="nucleotide sequence ID" value="NZ_PCDP01000003.1"/>
</dbReference>
<comment type="caution">
    <text evidence="1">The sequence shown here is derived from an EMBL/GenBank/DDBJ whole genome shotgun (WGS) entry which is preliminary data.</text>
</comment>
<gene>
    <name evidence="1" type="ORF">CPY51_04485</name>
</gene>
<accession>A0A2W4D1R6</accession>
<evidence type="ECO:0000313" key="1">
    <source>
        <dbReference type="EMBL" id="PZM16245.1"/>
    </source>
</evidence>
<dbReference type="Proteomes" id="UP000248925">
    <property type="component" value="Unassembled WGS sequence"/>
</dbReference>